<dbReference type="EMBL" id="GL379913">
    <property type="protein sequence ID" value="EGT34445.1"/>
    <property type="molecule type" value="Genomic_DNA"/>
</dbReference>
<gene>
    <name evidence="3" type="primary">Cbn-grd-3</name>
    <name evidence="3" type="ORF">CAEBREN_24806</name>
</gene>
<organism evidence="4">
    <name type="scientific">Caenorhabditis brenneri</name>
    <name type="common">Nematode worm</name>
    <dbReference type="NCBI Taxonomy" id="135651"/>
    <lineage>
        <taxon>Eukaryota</taxon>
        <taxon>Metazoa</taxon>
        <taxon>Ecdysozoa</taxon>
        <taxon>Nematoda</taxon>
        <taxon>Chromadorea</taxon>
        <taxon>Rhabditida</taxon>
        <taxon>Rhabditina</taxon>
        <taxon>Rhabditomorpha</taxon>
        <taxon>Rhabditoidea</taxon>
        <taxon>Rhabditidae</taxon>
        <taxon>Peloderinae</taxon>
        <taxon>Caenorhabditis</taxon>
    </lineage>
</organism>
<feature type="signal peptide" evidence="1">
    <location>
        <begin position="1"/>
        <end position="17"/>
    </location>
</feature>
<dbReference type="Pfam" id="PF04155">
    <property type="entry name" value="Ground-like"/>
    <property type="match status" value="1"/>
</dbReference>
<feature type="chain" id="PRO_5003406116" evidence="1">
    <location>
        <begin position="18"/>
        <end position="185"/>
    </location>
</feature>
<feature type="domain" description="Ground-like" evidence="2">
    <location>
        <begin position="37"/>
        <end position="117"/>
    </location>
</feature>
<proteinExistence type="predicted"/>
<dbReference type="AlphaFoldDB" id="G0NN93"/>
<evidence type="ECO:0000256" key="1">
    <source>
        <dbReference type="SAM" id="SignalP"/>
    </source>
</evidence>
<keyword evidence="4" id="KW-1185">Reference proteome</keyword>
<sequence length="185" mass="19776">MKFLLVLIGCVFIAVQAQSDTCPSPKDRQRAKPGKLFCCDSTIKTVVETGMKTLDLFGAGGPQTLGPIVQALSSFVQRHFKVAYEIVMAPKDFVLNTNYNGTSLCKFQSNAYTLAVYETPEYYDINGAGEAYFYNFAANDKLNLPSVSSHIKQFSGLANSATGGLSGSLTNSASSLTGGLGGWGR</sequence>
<dbReference type="OMA" id="YEIVMAP"/>
<dbReference type="HOGENOM" id="CLU_1579916_0_0_1"/>
<reference evidence="4" key="1">
    <citation type="submission" date="2011-07" db="EMBL/GenBank/DDBJ databases">
        <authorList>
            <consortium name="Caenorhabditis brenneri Sequencing and Analysis Consortium"/>
            <person name="Wilson R.K."/>
        </authorList>
    </citation>
    <scope>NUCLEOTIDE SEQUENCE [LARGE SCALE GENOMIC DNA]</scope>
    <source>
        <strain evidence="4">PB2801</strain>
    </source>
</reference>
<keyword evidence="1" id="KW-0732">Signal</keyword>
<dbReference type="InParanoid" id="G0NN93"/>
<evidence type="ECO:0000259" key="2">
    <source>
        <dbReference type="Pfam" id="PF04155"/>
    </source>
</evidence>
<name>G0NN93_CAEBE</name>
<dbReference type="FunCoup" id="G0NN93">
    <property type="interactions" value="1640"/>
</dbReference>
<dbReference type="eggNOG" id="ENOG502T36B">
    <property type="taxonomic scope" value="Eukaryota"/>
</dbReference>
<dbReference type="Proteomes" id="UP000008068">
    <property type="component" value="Unassembled WGS sequence"/>
</dbReference>
<dbReference type="STRING" id="135651.G0NN93"/>
<accession>G0NN93</accession>
<dbReference type="InterPro" id="IPR007284">
    <property type="entry name" value="Ground-like_dom"/>
</dbReference>
<dbReference type="OrthoDB" id="5797683at2759"/>
<evidence type="ECO:0000313" key="4">
    <source>
        <dbReference type="Proteomes" id="UP000008068"/>
    </source>
</evidence>
<evidence type="ECO:0000313" key="3">
    <source>
        <dbReference type="EMBL" id="EGT34445.1"/>
    </source>
</evidence>
<protein>
    <submittedName>
        <fullName evidence="3">CBN-GRD-3 protein</fullName>
    </submittedName>
</protein>